<feature type="region of interest" description="Disordered" evidence="6">
    <location>
        <begin position="337"/>
        <end position="357"/>
    </location>
</feature>
<evidence type="ECO:0000256" key="1">
    <source>
        <dbReference type="ARBA" id="ARBA00004370"/>
    </source>
</evidence>
<dbReference type="Pfam" id="PF07970">
    <property type="entry name" value="COPIIcoated_ERV"/>
    <property type="match status" value="1"/>
</dbReference>
<dbReference type="GO" id="GO:0006890">
    <property type="term" value="P:retrograde vesicle-mediated transport, Golgi to endoplasmic reticulum"/>
    <property type="evidence" value="ECO:0007669"/>
    <property type="project" value="TreeGrafter"/>
</dbReference>
<feature type="region of interest" description="Disordered" evidence="6">
    <location>
        <begin position="490"/>
        <end position="523"/>
    </location>
</feature>
<evidence type="ECO:0000256" key="4">
    <source>
        <dbReference type="ARBA" id="ARBA00023136"/>
    </source>
</evidence>
<feature type="transmembrane region" description="Helical" evidence="5">
    <location>
        <begin position="989"/>
        <end position="1017"/>
    </location>
</feature>
<evidence type="ECO:0000259" key="8">
    <source>
        <dbReference type="Pfam" id="PF13850"/>
    </source>
</evidence>
<evidence type="ECO:0000256" key="3">
    <source>
        <dbReference type="ARBA" id="ARBA00022989"/>
    </source>
</evidence>
<keyword evidence="5" id="KW-0333">Golgi apparatus</keyword>
<evidence type="ECO:0000256" key="5">
    <source>
        <dbReference type="RuleBase" id="RU369013"/>
    </source>
</evidence>
<dbReference type="Proteomes" id="UP000509510">
    <property type="component" value="Chromosome II"/>
</dbReference>
<dbReference type="GO" id="GO:0006888">
    <property type="term" value="P:endoplasmic reticulum to Golgi vesicle-mediated transport"/>
    <property type="evidence" value="ECO:0007669"/>
    <property type="project" value="UniProtKB-UniRule"/>
</dbReference>
<dbReference type="PANTHER" id="PTHR10984:SF81">
    <property type="entry name" value="ER-DERIVED VESICLES PROTEIN ERV41"/>
    <property type="match status" value="1"/>
</dbReference>
<dbReference type="Pfam" id="PF13850">
    <property type="entry name" value="ERGIC_N"/>
    <property type="match status" value="1"/>
</dbReference>
<dbReference type="AlphaFoldDB" id="A0A7H8QVA8"/>
<dbReference type="GeneID" id="55991442"/>
<reference evidence="10" key="1">
    <citation type="submission" date="2020-06" db="EMBL/GenBank/DDBJ databases">
        <title>A chromosome-scale genome assembly of Talaromyces rugulosus W13939.</title>
        <authorList>
            <person name="Wang B."/>
            <person name="Guo L."/>
            <person name="Ye K."/>
            <person name="Wang L."/>
        </authorList>
    </citation>
    <scope>NUCLEOTIDE SEQUENCE [LARGE SCALE GENOMIC DNA]</scope>
    <source>
        <strain evidence="10">W13939</strain>
    </source>
</reference>
<feature type="compositionally biased region" description="Basic and acidic residues" evidence="6">
    <location>
        <begin position="1"/>
        <end position="14"/>
    </location>
</feature>
<feature type="compositionally biased region" description="Acidic residues" evidence="6">
    <location>
        <begin position="493"/>
        <end position="502"/>
    </location>
</feature>
<name>A0A7H8QVA8_TALRU</name>
<dbReference type="EMBL" id="CP055899">
    <property type="protein sequence ID" value="QKX56833.1"/>
    <property type="molecule type" value="Genomic_DNA"/>
</dbReference>
<dbReference type="GO" id="GO:0005789">
    <property type="term" value="C:endoplasmic reticulum membrane"/>
    <property type="evidence" value="ECO:0007669"/>
    <property type="project" value="UniProtKB-SubCell"/>
</dbReference>
<keyword evidence="5" id="KW-0256">Endoplasmic reticulum</keyword>
<evidence type="ECO:0000256" key="2">
    <source>
        <dbReference type="ARBA" id="ARBA00022692"/>
    </source>
</evidence>
<keyword evidence="2 5" id="KW-0812">Transmembrane</keyword>
<feature type="compositionally biased region" description="Low complexity" evidence="6">
    <location>
        <begin position="140"/>
        <end position="152"/>
    </location>
</feature>
<feature type="compositionally biased region" description="Basic and acidic residues" evidence="6">
    <location>
        <begin position="438"/>
        <end position="448"/>
    </location>
</feature>
<protein>
    <recommendedName>
        <fullName evidence="5">Endoplasmic reticulum-Golgi intermediate compartment protein</fullName>
    </recommendedName>
</protein>
<feature type="region of interest" description="Disordered" evidence="6">
    <location>
        <begin position="254"/>
        <end position="282"/>
    </location>
</feature>
<feature type="region of interest" description="Disordered" evidence="6">
    <location>
        <begin position="557"/>
        <end position="576"/>
    </location>
</feature>
<evidence type="ECO:0000256" key="6">
    <source>
        <dbReference type="SAM" id="MobiDB-lite"/>
    </source>
</evidence>
<dbReference type="RefSeq" id="XP_035343011.1">
    <property type="nucleotide sequence ID" value="XM_035487118.1"/>
</dbReference>
<gene>
    <name evidence="9" type="ORF">TRUGW13939_03940</name>
</gene>
<comment type="subcellular location">
    <subcellularLocation>
        <location evidence="5">Endoplasmic reticulum membrane</location>
        <topology evidence="5">Multi-pass membrane protein</topology>
    </subcellularLocation>
    <subcellularLocation>
        <location evidence="5">Endoplasmic reticulum-Golgi intermediate compartment membrane</location>
        <topology evidence="5">Multi-pass membrane protein</topology>
    </subcellularLocation>
    <subcellularLocation>
        <location evidence="5">Golgi apparatus membrane</location>
        <topology evidence="5">Multi-pass membrane protein</topology>
    </subcellularLocation>
    <subcellularLocation>
        <location evidence="1">Membrane</location>
    </subcellularLocation>
</comment>
<evidence type="ECO:0000259" key="7">
    <source>
        <dbReference type="Pfam" id="PF07970"/>
    </source>
</evidence>
<dbReference type="PANTHER" id="PTHR10984">
    <property type="entry name" value="ENDOPLASMIC RETICULUM-GOLGI INTERMEDIATE COMPARTMENT PROTEIN"/>
    <property type="match status" value="1"/>
</dbReference>
<organism evidence="9 10">
    <name type="scientific">Talaromyces rugulosus</name>
    <name type="common">Penicillium rugulosum</name>
    <dbReference type="NCBI Taxonomy" id="121627"/>
    <lineage>
        <taxon>Eukaryota</taxon>
        <taxon>Fungi</taxon>
        <taxon>Dikarya</taxon>
        <taxon>Ascomycota</taxon>
        <taxon>Pezizomycotina</taxon>
        <taxon>Eurotiomycetes</taxon>
        <taxon>Eurotiomycetidae</taxon>
        <taxon>Eurotiales</taxon>
        <taxon>Trichocomaceae</taxon>
        <taxon>Talaromyces</taxon>
        <taxon>Talaromyces sect. Islandici</taxon>
    </lineage>
</organism>
<feature type="compositionally biased region" description="Pro residues" evidence="6">
    <location>
        <begin position="96"/>
        <end position="105"/>
    </location>
</feature>
<dbReference type="InterPro" id="IPR012936">
    <property type="entry name" value="Erv_C"/>
</dbReference>
<evidence type="ECO:0000313" key="10">
    <source>
        <dbReference type="Proteomes" id="UP000509510"/>
    </source>
</evidence>
<keyword evidence="10" id="KW-1185">Reference proteome</keyword>
<feature type="compositionally biased region" description="Basic residues" evidence="6">
    <location>
        <begin position="15"/>
        <end position="33"/>
    </location>
</feature>
<feature type="domain" description="Endoplasmic reticulum vesicle transporter N-terminal" evidence="8">
    <location>
        <begin position="669"/>
        <end position="757"/>
    </location>
</feature>
<keyword evidence="5" id="KW-0931">ER-Golgi transport</keyword>
<feature type="compositionally biased region" description="Basic and acidic residues" evidence="6">
    <location>
        <begin position="344"/>
        <end position="357"/>
    </location>
</feature>
<feature type="compositionally biased region" description="Basic and acidic residues" evidence="6">
    <location>
        <begin position="53"/>
        <end position="92"/>
    </location>
</feature>
<dbReference type="GO" id="GO:0030134">
    <property type="term" value="C:COPII-coated ER to Golgi transport vesicle"/>
    <property type="evidence" value="ECO:0007669"/>
    <property type="project" value="TreeGrafter"/>
</dbReference>
<feature type="compositionally biased region" description="Polar residues" evidence="6">
    <location>
        <begin position="557"/>
        <end position="573"/>
    </location>
</feature>
<feature type="region of interest" description="Disordered" evidence="6">
    <location>
        <begin position="438"/>
        <end position="461"/>
    </location>
</feature>
<sequence>MADDEEKAKAEKLAAARKRVAQMQKQKGKKTGKKVAAGETAGKDEGAAAATTKPDDSAGDKPDKEPTELEAEKEPEPEKTDEKEEAAEKEVESPTEPMPDAPTSPGPEASPGEVVAALPTRGLHARQPSLSMQSKRRSSSFRTSVSTTVSPVAGMKSPPPLPPLAPDSEQVHEVFRRQAARVEELEKENKKLEKDLDDANSRRQKSENELEDIRESSVEVVELKDRLDKAEKQVAEIESLRTEIASLQRQNSLLQSKTHRATAAGHAESPQSELVQELESKSSTIEAMELEISNLRAQLSSESTSSNGYQGQITALEEKLSQSEIALEKSQQELVDTKQSLSRASEKAMKEGVDKTSSETLIKNLRREIEELQEAKTISEKRADTLDKKLQALGNLHKESETRHQTRLKDHEKMEKELAILKKKLASVENENLRLREDKERSKKREAGVEGNESLDELEDEERAQLERRVRELEGENFDLRRGAWKERRKELGEEEGEEEFETSTSPGNTFDEVDLVGGAPNHSRRRSLMMQNRSQQQQHSSFATVISSGLAAFTGNNANSNNTRERQASIQNHPPAARGSLELLAEEDNDEFDEDAFARAQAEEEARKRVEWAREVKRKLRNWNGWRLDLVDSRAVAWIPAVAMNGFSGHGLDEDAFGEKASGSTAGFRTFDAFPKTKASYVTPTRRGGQWTVFIYTVCTILSLGELLKWYRGTENQHFSVEKGVSRDLQMNLDMVVHMPCMDLQINVQDASGDHIMAGMLLTKDNTNWELWNNKLNQISSGEHEYQTLNAEDNNRLLAQEEDMHAHHVIQHVRRNPRRKFPRTPRLSGKYPADSCRIYGSLEGNKVQGDFHVTARGHGYSDILQHLDHAKFNFSHMITELSFGPHYPSLLNPLDKTISTTETHYYKYQYFLNIVPTIYSRSNNAVEKYTANPALAFKKAKNTIFTNQYSATSQSLALPENPWNSPGVFFKYNIEPVLLFVNEERGSFLALLVRLVNVVSGVIVTGGWLFQLSSWAMEFVRRRTRRSEGVLNGRTHSAYDE</sequence>
<accession>A0A7H8QVA8</accession>
<feature type="domain" description="Endoplasmic reticulum vesicle transporter C-terminal" evidence="7">
    <location>
        <begin position="835"/>
        <end position="1008"/>
    </location>
</feature>
<comment type="similarity">
    <text evidence="5">Belongs to the ERGIC family.</text>
</comment>
<dbReference type="InterPro" id="IPR045888">
    <property type="entry name" value="Erv"/>
</dbReference>
<comment type="caution">
    <text evidence="5">Lacks conserved residue(s) required for the propagation of feature annotation.</text>
</comment>
<proteinExistence type="inferred from homology"/>
<comment type="function">
    <text evidence="5">Plays a role in transport between endoplasmic reticulum and Golgi.</text>
</comment>
<dbReference type="InterPro" id="IPR039542">
    <property type="entry name" value="Erv_N"/>
</dbReference>
<dbReference type="OrthoDB" id="5541786at2759"/>
<dbReference type="GO" id="GO:0000139">
    <property type="term" value="C:Golgi membrane"/>
    <property type="evidence" value="ECO:0007669"/>
    <property type="project" value="UniProtKB-SubCell"/>
</dbReference>
<keyword evidence="5" id="KW-0813">Transport</keyword>
<feature type="compositionally biased region" description="Basic and acidic residues" evidence="6">
    <location>
        <begin position="169"/>
        <end position="216"/>
    </location>
</feature>
<keyword evidence="4 5" id="KW-0472">Membrane</keyword>
<evidence type="ECO:0000313" key="9">
    <source>
        <dbReference type="EMBL" id="QKX56833.1"/>
    </source>
</evidence>
<dbReference type="GO" id="GO:0033116">
    <property type="term" value="C:endoplasmic reticulum-Golgi intermediate compartment membrane"/>
    <property type="evidence" value="ECO:0007669"/>
    <property type="project" value="UniProtKB-SubCell"/>
</dbReference>
<dbReference type="KEGG" id="trg:TRUGW13939_03940"/>
<keyword evidence="3 5" id="KW-1133">Transmembrane helix</keyword>
<feature type="region of interest" description="Disordered" evidence="6">
    <location>
        <begin position="1"/>
        <end position="216"/>
    </location>
</feature>